<accession>A0A0G4GSA1</accession>
<feature type="compositionally biased region" description="Pro residues" evidence="1">
    <location>
        <begin position="863"/>
        <end position="879"/>
    </location>
</feature>
<evidence type="ECO:0000256" key="1">
    <source>
        <dbReference type="SAM" id="MobiDB-lite"/>
    </source>
</evidence>
<reference evidence="2" key="1">
    <citation type="submission" date="2014-11" db="EMBL/GenBank/DDBJ databases">
        <authorList>
            <person name="Otto D Thomas"/>
            <person name="Naeem Raeece"/>
        </authorList>
    </citation>
    <scope>NUCLEOTIDE SEQUENCE</scope>
</reference>
<gene>
    <name evidence="2" type="ORF">Cvel_23169</name>
</gene>
<dbReference type="VEuPathDB" id="CryptoDB:Cvel_23169"/>
<feature type="compositionally biased region" description="Low complexity" evidence="1">
    <location>
        <begin position="762"/>
        <end position="778"/>
    </location>
</feature>
<dbReference type="AlphaFoldDB" id="A0A0G4GSA1"/>
<proteinExistence type="predicted"/>
<name>A0A0G4GSA1_9ALVE</name>
<feature type="compositionally biased region" description="Basic and acidic residues" evidence="1">
    <location>
        <begin position="1"/>
        <end position="22"/>
    </location>
</feature>
<protein>
    <submittedName>
        <fullName evidence="2">Uncharacterized protein</fullName>
    </submittedName>
</protein>
<feature type="compositionally biased region" description="Low complexity" evidence="1">
    <location>
        <begin position="921"/>
        <end position="932"/>
    </location>
</feature>
<feature type="region of interest" description="Disordered" evidence="1">
    <location>
        <begin position="751"/>
        <end position="937"/>
    </location>
</feature>
<feature type="region of interest" description="Disordered" evidence="1">
    <location>
        <begin position="1"/>
        <end position="42"/>
    </location>
</feature>
<dbReference type="EMBL" id="CDMZ01001500">
    <property type="protein sequence ID" value="CEM33503.1"/>
    <property type="molecule type" value="Genomic_DNA"/>
</dbReference>
<sequence length="976" mass="105384">MASDRQAERHGGKLELELESADRYVPNSIPLSHPDREGTHLQQVWERLRPSLQLDSIGGEDEASETNRQQSLPSPVGDKDFKIPDGGLLLFQHIVEVLDEKGEWNKLRSGVFLLAEADLALLYPMTTRCMSPKNGGDAPFVLEKILRERACSLLGGIPETLGEMGELFEGCAKVTAFRLLPKGEIFCSPKGLRALWLEGGEKSEALEAARWRLPPREVKCRELSATDVSKLERTRFSIDALLAALLLPHLIHLHVIISGRVKIFQRRFGTRVDPFLGVLALTKPDDTSRNRPMIRDLHKLVRLIAGGVDKQEELKAFRREVLAGSGHWLMRWNVMDTLSQLGDGALKFLHCLRDFRNGEASKQKKGEARTEKTNAELGRRVTTKGLLPALLRSSTDLKGPSTLDKLGGRGHLEYRYEWPADCAEAFLGACLLSSLLRLLDIVFLPPRDTPPSAAAAAAASSAHSPHASPHPLFASLRHVAEVYNCLYSCTEGEMECVASPLEPDFVPSDQRGWKNELLVNLKPLPESAVVSHQRKNVSLPWLLQLGVGADALNSRGDMGARDRLVAFLRSGGWLNTDGFRNLCELLLTALTPPGTLAGMMTDLEHKACVVLCRHDGVFDWLAHDHHIVLPDRLRVRGDMTSLVALTEGIITLSIPLICFTLSPQSLLTQSIMGGHRQHLTRTLTTATLTATRLFHTQTENASTRDWGERLGLRGLIPDDQIDEVRNEARLRGVAFNADIVASLRKDWGFDADASTGGQPEVSAPSGLPGGPAPTSALPRGPPPTSALPRGPAPTSALPRDPPPTSALPRGPPPTSALPRDPPPSSGPAPTSALPRDPTSALPRGPAPTSALLRGPAPTSALPRDPPPTFALPRGPPPTSTLPRGPAPTSALPHPGASPSGGARTSAKGKKREAGEAPAIPQAQGCAGNQGAGKRAKADDTAGLKLLAKMYKASKAALLVASKYNYQVRFAFVVVAH</sequence>
<feature type="region of interest" description="Disordered" evidence="1">
    <location>
        <begin position="57"/>
        <end position="77"/>
    </location>
</feature>
<organism evidence="2">
    <name type="scientific">Chromera velia CCMP2878</name>
    <dbReference type="NCBI Taxonomy" id="1169474"/>
    <lineage>
        <taxon>Eukaryota</taxon>
        <taxon>Sar</taxon>
        <taxon>Alveolata</taxon>
        <taxon>Colpodellida</taxon>
        <taxon>Chromeraceae</taxon>
        <taxon>Chromera</taxon>
    </lineage>
</organism>
<feature type="compositionally biased region" description="Pro residues" evidence="1">
    <location>
        <begin position="799"/>
        <end position="826"/>
    </location>
</feature>
<evidence type="ECO:0000313" key="2">
    <source>
        <dbReference type="EMBL" id="CEM33503.1"/>
    </source>
</evidence>